<evidence type="ECO:0000313" key="3">
    <source>
        <dbReference type="EMBL" id="MDF8265261.1"/>
    </source>
</evidence>
<dbReference type="RefSeq" id="WP_277192579.1">
    <property type="nucleotide sequence ID" value="NZ_JAROAV010000033.1"/>
</dbReference>
<dbReference type="InterPro" id="IPR035940">
    <property type="entry name" value="CAP_sf"/>
</dbReference>
<comment type="caution">
    <text evidence="3">The sequence shown here is derived from an EMBL/GenBank/DDBJ whole genome shotgun (WGS) entry which is preliminary data.</text>
</comment>
<protein>
    <submittedName>
        <fullName evidence="3">CAP domain-containing protein</fullName>
    </submittedName>
</protein>
<dbReference type="CDD" id="cd05379">
    <property type="entry name" value="CAP_bacterial"/>
    <property type="match status" value="1"/>
</dbReference>
<dbReference type="EMBL" id="JAROAV010000033">
    <property type="protein sequence ID" value="MDF8265261.1"/>
    <property type="molecule type" value="Genomic_DNA"/>
</dbReference>
<accession>A0ABT6C8L0</accession>
<dbReference type="PANTHER" id="PTHR31157">
    <property type="entry name" value="SCP DOMAIN-CONTAINING PROTEIN"/>
    <property type="match status" value="1"/>
</dbReference>
<reference evidence="3 4" key="1">
    <citation type="submission" date="2023-03" db="EMBL/GenBank/DDBJ databases">
        <title>YIM 133296 draft genome.</title>
        <authorList>
            <person name="Xiong L."/>
        </authorList>
    </citation>
    <scope>NUCLEOTIDE SEQUENCE [LARGE SCALE GENOMIC DNA]</scope>
    <source>
        <strain evidence="3 4">YIM 133296</strain>
    </source>
</reference>
<gene>
    <name evidence="3" type="ORF">P4R38_13475</name>
</gene>
<dbReference type="SUPFAM" id="SSF55797">
    <property type="entry name" value="PR-1-like"/>
    <property type="match status" value="1"/>
</dbReference>
<sequence>MVAVTAVLGSAAAYVHWTGVPGEERTAAESSNGSGLLGPAILGSGAQSSSAAATGATPTPTTVSSSALTAPTMPAVERARAVTASRSTSSTSTSTRRTASPTSTASRSSQTPSPSASRPPAPAPRSDAAGEVVRLTNIERSKVGCRPLKVDSALTRAADDHASDMVRRHYFSHTGADGSSFSDRTSRAGYGGFATAENIAAGQPTAEAVVRSWMQSPGHRMNIVNCAYNRIGVGYDAGSVGSGYGGGSWVQDFGIS</sequence>
<feature type="compositionally biased region" description="Low complexity" evidence="1">
    <location>
        <begin position="43"/>
        <end position="72"/>
    </location>
</feature>
<dbReference type="Pfam" id="PF00188">
    <property type="entry name" value="CAP"/>
    <property type="match status" value="1"/>
</dbReference>
<dbReference type="InterPro" id="IPR014044">
    <property type="entry name" value="CAP_dom"/>
</dbReference>
<evidence type="ECO:0000259" key="2">
    <source>
        <dbReference type="Pfam" id="PF00188"/>
    </source>
</evidence>
<evidence type="ECO:0000256" key="1">
    <source>
        <dbReference type="SAM" id="MobiDB-lite"/>
    </source>
</evidence>
<feature type="compositionally biased region" description="Low complexity" evidence="1">
    <location>
        <begin position="81"/>
        <end position="116"/>
    </location>
</feature>
<organism evidence="3 4">
    <name type="scientific">Luteipulveratus flavus</name>
    <dbReference type="NCBI Taxonomy" id="3031728"/>
    <lineage>
        <taxon>Bacteria</taxon>
        <taxon>Bacillati</taxon>
        <taxon>Actinomycetota</taxon>
        <taxon>Actinomycetes</taxon>
        <taxon>Micrococcales</taxon>
        <taxon>Dermacoccaceae</taxon>
        <taxon>Luteipulveratus</taxon>
    </lineage>
</organism>
<dbReference type="Gene3D" id="3.40.33.10">
    <property type="entry name" value="CAP"/>
    <property type="match status" value="1"/>
</dbReference>
<dbReference type="Proteomes" id="UP001528912">
    <property type="component" value="Unassembled WGS sequence"/>
</dbReference>
<proteinExistence type="predicted"/>
<name>A0ABT6C8L0_9MICO</name>
<dbReference type="PANTHER" id="PTHR31157:SF1">
    <property type="entry name" value="SCP DOMAIN-CONTAINING PROTEIN"/>
    <property type="match status" value="1"/>
</dbReference>
<evidence type="ECO:0000313" key="4">
    <source>
        <dbReference type="Proteomes" id="UP001528912"/>
    </source>
</evidence>
<keyword evidence="4" id="KW-1185">Reference proteome</keyword>
<feature type="domain" description="SCP" evidence="2">
    <location>
        <begin position="134"/>
        <end position="253"/>
    </location>
</feature>
<feature type="region of interest" description="Disordered" evidence="1">
    <location>
        <begin position="25"/>
        <end position="130"/>
    </location>
</feature>